<feature type="signal peptide" evidence="3">
    <location>
        <begin position="1"/>
        <end position="23"/>
    </location>
</feature>
<evidence type="ECO:0000256" key="1">
    <source>
        <dbReference type="ARBA" id="ARBA00006865"/>
    </source>
</evidence>
<evidence type="ECO:0000313" key="5">
    <source>
        <dbReference type="EMBL" id="RAK58379.1"/>
    </source>
</evidence>
<sequence length="307" mass="33514">MASNRSALAATALALGLAACLRAGPPAAAATAPLAKSPDGRPLAVTFADDFDSFRPWVGGKGVWRTTYRDGRDDHGDDFNLRTLKWNKELELYVDPQMRGHHGPHGDHEGSGNGQADEKPLGLNPFAARGGVLQITAQPVSPQLADRLGGFRYTSGLISSQPSFTQTYGYFEMRAKLPRGKGVWPAFWLLPADLEWPPEIDVMESVGDPAKVYVTAHSKTVKAEGTAVDVSPDAFHTYAVSWDRDQLIWFVDGREVKRQPTPPDMHKPMYLLANLALGGDWAGQPDATTPFPAQLSIDYIRAYRFAP</sequence>
<feature type="domain" description="GH16" evidence="4">
    <location>
        <begin position="48"/>
        <end position="307"/>
    </location>
</feature>
<evidence type="ECO:0000256" key="3">
    <source>
        <dbReference type="SAM" id="SignalP"/>
    </source>
</evidence>
<organism evidence="5 6">
    <name type="scientific">Phenylobacterium hankyongense</name>
    <dbReference type="NCBI Taxonomy" id="1813876"/>
    <lineage>
        <taxon>Bacteria</taxon>
        <taxon>Pseudomonadati</taxon>
        <taxon>Pseudomonadota</taxon>
        <taxon>Alphaproteobacteria</taxon>
        <taxon>Caulobacterales</taxon>
        <taxon>Caulobacteraceae</taxon>
        <taxon>Phenylobacterium</taxon>
    </lineage>
</organism>
<dbReference type="PROSITE" id="PS51318">
    <property type="entry name" value="TAT"/>
    <property type="match status" value="1"/>
</dbReference>
<proteinExistence type="inferred from homology"/>
<dbReference type="Pfam" id="PF00722">
    <property type="entry name" value="Glyco_hydro_16"/>
    <property type="match status" value="1"/>
</dbReference>
<gene>
    <name evidence="5" type="ORF">DJ021_00415</name>
</gene>
<dbReference type="InterPro" id="IPR006311">
    <property type="entry name" value="TAT_signal"/>
</dbReference>
<evidence type="ECO:0000256" key="2">
    <source>
        <dbReference type="SAM" id="MobiDB-lite"/>
    </source>
</evidence>
<dbReference type="OrthoDB" id="9809583at2"/>
<dbReference type="Proteomes" id="UP000249842">
    <property type="component" value="Unassembled WGS sequence"/>
</dbReference>
<comment type="similarity">
    <text evidence="1">Belongs to the glycosyl hydrolase 16 family.</text>
</comment>
<reference evidence="6" key="1">
    <citation type="submission" date="2018-05" db="EMBL/GenBank/DDBJ databases">
        <authorList>
            <person name="Li X."/>
        </authorList>
    </citation>
    <scope>NUCLEOTIDE SEQUENCE [LARGE SCALE GENOMIC DNA]</scope>
    <source>
        <strain evidence="6">HKS-05</strain>
    </source>
</reference>
<dbReference type="InterPro" id="IPR050546">
    <property type="entry name" value="Glycosyl_Hydrlase_16"/>
</dbReference>
<dbReference type="GO" id="GO:0004553">
    <property type="term" value="F:hydrolase activity, hydrolyzing O-glycosyl compounds"/>
    <property type="evidence" value="ECO:0007669"/>
    <property type="project" value="InterPro"/>
</dbReference>
<feature type="compositionally biased region" description="Basic and acidic residues" evidence="2">
    <location>
        <begin position="104"/>
        <end position="120"/>
    </location>
</feature>
<evidence type="ECO:0000259" key="4">
    <source>
        <dbReference type="PROSITE" id="PS51762"/>
    </source>
</evidence>
<dbReference type="InterPro" id="IPR013320">
    <property type="entry name" value="ConA-like_dom_sf"/>
</dbReference>
<comment type="caution">
    <text evidence="5">The sequence shown here is derived from an EMBL/GenBank/DDBJ whole genome shotgun (WGS) entry which is preliminary data.</text>
</comment>
<feature type="chain" id="PRO_5016246560" description="GH16 domain-containing protein" evidence="3">
    <location>
        <begin position="24"/>
        <end position="307"/>
    </location>
</feature>
<dbReference type="PROSITE" id="PS51257">
    <property type="entry name" value="PROKAR_LIPOPROTEIN"/>
    <property type="match status" value="1"/>
</dbReference>
<dbReference type="GO" id="GO:0005975">
    <property type="term" value="P:carbohydrate metabolic process"/>
    <property type="evidence" value="ECO:0007669"/>
    <property type="project" value="InterPro"/>
</dbReference>
<dbReference type="AlphaFoldDB" id="A0A328AUT8"/>
<evidence type="ECO:0000313" key="6">
    <source>
        <dbReference type="Proteomes" id="UP000249842"/>
    </source>
</evidence>
<dbReference type="SUPFAM" id="SSF49899">
    <property type="entry name" value="Concanavalin A-like lectins/glucanases"/>
    <property type="match status" value="1"/>
</dbReference>
<dbReference type="PANTHER" id="PTHR10963">
    <property type="entry name" value="GLYCOSYL HYDROLASE-RELATED"/>
    <property type="match status" value="1"/>
</dbReference>
<keyword evidence="6" id="KW-1185">Reference proteome</keyword>
<dbReference type="InterPro" id="IPR000757">
    <property type="entry name" value="Beta-glucanase-like"/>
</dbReference>
<accession>A0A328AUT8</accession>
<dbReference type="EMBL" id="QFYP01000001">
    <property type="protein sequence ID" value="RAK58379.1"/>
    <property type="molecule type" value="Genomic_DNA"/>
</dbReference>
<dbReference type="Gene3D" id="2.60.120.200">
    <property type="match status" value="1"/>
</dbReference>
<keyword evidence="3" id="KW-0732">Signal</keyword>
<dbReference type="PROSITE" id="PS51762">
    <property type="entry name" value="GH16_2"/>
    <property type="match status" value="1"/>
</dbReference>
<dbReference type="PANTHER" id="PTHR10963:SF55">
    <property type="entry name" value="GLYCOSIDE HYDROLASE FAMILY 16 PROTEIN"/>
    <property type="match status" value="1"/>
</dbReference>
<dbReference type="RefSeq" id="WP_111455651.1">
    <property type="nucleotide sequence ID" value="NZ_QFYP01000001.1"/>
</dbReference>
<dbReference type="CDD" id="cd08023">
    <property type="entry name" value="GH16_laminarinase_like"/>
    <property type="match status" value="1"/>
</dbReference>
<name>A0A328AUT8_9CAUL</name>
<protein>
    <recommendedName>
        <fullName evidence="4">GH16 domain-containing protein</fullName>
    </recommendedName>
</protein>
<feature type="region of interest" description="Disordered" evidence="2">
    <location>
        <begin position="97"/>
        <end position="122"/>
    </location>
</feature>